<name>A0A182ISH0_ANOAO</name>
<dbReference type="AlphaFoldDB" id="A0A182ISH0"/>
<evidence type="ECO:0000313" key="1">
    <source>
        <dbReference type="EnsemblMetazoa" id="AATE004631-PA.1"/>
    </source>
</evidence>
<proteinExistence type="predicted"/>
<dbReference type="EnsemblMetazoa" id="AATE004631-RA">
    <property type="protein sequence ID" value="AATE004631-PA.1"/>
    <property type="gene ID" value="AATE004631"/>
</dbReference>
<organism evidence="1">
    <name type="scientific">Anopheles atroparvus</name>
    <name type="common">European mosquito</name>
    <dbReference type="NCBI Taxonomy" id="41427"/>
    <lineage>
        <taxon>Eukaryota</taxon>
        <taxon>Metazoa</taxon>
        <taxon>Ecdysozoa</taxon>
        <taxon>Arthropoda</taxon>
        <taxon>Hexapoda</taxon>
        <taxon>Insecta</taxon>
        <taxon>Pterygota</taxon>
        <taxon>Neoptera</taxon>
        <taxon>Endopterygota</taxon>
        <taxon>Diptera</taxon>
        <taxon>Nematocera</taxon>
        <taxon>Culicoidea</taxon>
        <taxon>Culicidae</taxon>
        <taxon>Anophelinae</taxon>
        <taxon>Anopheles</taxon>
    </lineage>
</organism>
<sequence length="339" mass="37556">MAHQMLERFVVHRRSAPKQLSKLDQTTHATELVRADESSVELLRQQRLRQIAYEGLEQRRHHVHILPAGVGQCHLVQPTIDRLRQLRNGGGIARDAIDADHAQPFRLDDAGALAEYQRNVWVFLGHGAQLERSSSRSEPGSAEEDELRIAADPALPTFPPVLANPMEARPEALCVRSSSKSKKRNNSLATNYYWCGSLLYKFIRSKPSGDSARPDSKSFVFSETPCTPCDGRGRLATLNVPAIGDERAGIAATVSDGGADFGGGCIVSQRLSAATEGPMKNCSLIEDSCDAWQVRRERFLRFLVHHRHRELRDAGLSLRALIRFGVVCGFTEELQAKEG</sequence>
<reference evidence="1" key="1">
    <citation type="submission" date="2022-08" db="UniProtKB">
        <authorList>
            <consortium name="EnsemblMetazoa"/>
        </authorList>
    </citation>
    <scope>IDENTIFICATION</scope>
    <source>
        <strain evidence="1">EBRO</strain>
    </source>
</reference>
<protein>
    <submittedName>
        <fullName evidence="1">Uncharacterized protein</fullName>
    </submittedName>
</protein>
<dbReference type="VEuPathDB" id="VectorBase:AATE004631"/>
<accession>A0A182ISH0</accession>